<accession>A0A7S1TBG5</accession>
<reference evidence="1" key="1">
    <citation type="submission" date="2021-01" db="EMBL/GenBank/DDBJ databases">
        <authorList>
            <person name="Corre E."/>
            <person name="Pelletier E."/>
            <person name="Niang G."/>
            <person name="Scheremetjew M."/>
            <person name="Finn R."/>
            <person name="Kale V."/>
            <person name="Holt S."/>
            <person name="Cochrane G."/>
            <person name="Meng A."/>
            <person name="Brown T."/>
            <person name="Cohen L."/>
        </authorList>
    </citation>
    <scope>NUCLEOTIDE SEQUENCE</scope>
    <source>
        <strain evidence="1">SAG 36.94</strain>
    </source>
</reference>
<dbReference type="AlphaFoldDB" id="A0A7S1TBG5"/>
<organism evidence="1">
    <name type="scientific">Compsopogon caeruleus</name>
    <dbReference type="NCBI Taxonomy" id="31354"/>
    <lineage>
        <taxon>Eukaryota</taxon>
        <taxon>Rhodophyta</taxon>
        <taxon>Compsopogonophyceae</taxon>
        <taxon>Compsopogonales</taxon>
        <taxon>Compsopogonaceae</taxon>
        <taxon>Compsopogon</taxon>
    </lineage>
</organism>
<evidence type="ECO:0000313" key="1">
    <source>
        <dbReference type="EMBL" id="CAD9231125.1"/>
    </source>
</evidence>
<gene>
    <name evidence="1" type="ORF">CCAE0312_LOCUS3180</name>
</gene>
<protein>
    <submittedName>
        <fullName evidence="1">Uncharacterized protein</fullName>
    </submittedName>
</protein>
<proteinExistence type="predicted"/>
<dbReference type="EMBL" id="HBGH01005941">
    <property type="protein sequence ID" value="CAD9231125.1"/>
    <property type="molecule type" value="Transcribed_RNA"/>
</dbReference>
<name>A0A7S1TBG5_9RHOD</name>
<sequence>MFYFSWKKKKIPKTQSNLETVGATSRLGVNGCGTFVPGYTLRLSIFNSWTSATAGVVLLRNWGCPRIDVEKSNLVSSSTSRIQSRRMGPLETRLWRPSQLDTPQNALERVSSGEQREAAGGASFRSCLPRECKTLLPARVAVMRWFSKRIVVVLTTLIVCVVIPDRVRGNIQ</sequence>